<protein>
    <submittedName>
        <fullName evidence="3">Uncharacterized protein</fullName>
    </submittedName>
</protein>
<dbReference type="Proteomes" id="UP000887565">
    <property type="component" value="Unplaced"/>
</dbReference>
<evidence type="ECO:0000313" key="2">
    <source>
        <dbReference type="Proteomes" id="UP000887565"/>
    </source>
</evidence>
<dbReference type="AlphaFoldDB" id="A0A915KKW3"/>
<reference evidence="3" key="1">
    <citation type="submission" date="2022-11" db="UniProtKB">
        <authorList>
            <consortium name="WormBaseParasite"/>
        </authorList>
    </citation>
    <scope>IDENTIFICATION</scope>
</reference>
<sequence>MPKVSHTPPDLTRLPSRSSSPNAATVAPRALSFDQMLLLRRTNIVQSSAVPTAPLPLSQNSHIATIICPNALAVSQISPPSTAAQVNNDQTIARTDSSDSFINIEPRRAPAATRASANNHHNSLAIANANEVHNFRIEARDTLYQLSTAAARITNNVPMVQTIDQIICAVSNQFQAQQLRVQHKIQEQAKATKAHFAALAEQMQQLVSTTAAATNGHNPPHQDRRRARGEEELPRAVPQRRLPSAANPFGFLDYPPDNYYNHPQPRYEMPRTSHRITFDYNCARRLMLPLNYDAYQHILTQAQLKMQEKIKANLHAAAAILSTMLTRQRCRSIYPEL</sequence>
<organism evidence="2 3">
    <name type="scientific">Romanomermis culicivorax</name>
    <name type="common">Nematode worm</name>
    <dbReference type="NCBI Taxonomy" id="13658"/>
    <lineage>
        <taxon>Eukaryota</taxon>
        <taxon>Metazoa</taxon>
        <taxon>Ecdysozoa</taxon>
        <taxon>Nematoda</taxon>
        <taxon>Enoplea</taxon>
        <taxon>Dorylaimia</taxon>
        <taxon>Mermithida</taxon>
        <taxon>Mermithoidea</taxon>
        <taxon>Mermithidae</taxon>
        <taxon>Romanomermis</taxon>
    </lineage>
</organism>
<proteinExistence type="predicted"/>
<accession>A0A915KKW3</accession>
<evidence type="ECO:0000313" key="3">
    <source>
        <dbReference type="WBParaSite" id="nRc.2.0.1.t38673-RA"/>
    </source>
</evidence>
<feature type="region of interest" description="Disordered" evidence="1">
    <location>
        <begin position="1"/>
        <end position="25"/>
    </location>
</feature>
<dbReference type="WBParaSite" id="nRc.2.0.1.t38673-RA">
    <property type="protein sequence ID" value="nRc.2.0.1.t38673-RA"/>
    <property type="gene ID" value="nRc.2.0.1.g38673"/>
</dbReference>
<feature type="region of interest" description="Disordered" evidence="1">
    <location>
        <begin position="212"/>
        <end position="236"/>
    </location>
</feature>
<name>A0A915KKW3_ROMCU</name>
<evidence type="ECO:0000256" key="1">
    <source>
        <dbReference type="SAM" id="MobiDB-lite"/>
    </source>
</evidence>
<keyword evidence="2" id="KW-1185">Reference proteome</keyword>